<feature type="region of interest" description="Disordered" evidence="1">
    <location>
        <begin position="266"/>
        <end position="347"/>
    </location>
</feature>
<feature type="compositionally biased region" description="Acidic residues" evidence="1">
    <location>
        <begin position="740"/>
        <end position="753"/>
    </location>
</feature>
<evidence type="ECO:0000256" key="2">
    <source>
        <dbReference type="SAM" id="SignalP"/>
    </source>
</evidence>
<dbReference type="Gene3D" id="1.20.58.2200">
    <property type="match status" value="1"/>
</dbReference>
<name>A0AAW7XH68_9GAMM</name>
<feature type="region of interest" description="Disordered" evidence="1">
    <location>
        <begin position="540"/>
        <end position="564"/>
    </location>
</feature>
<dbReference type="NCBIfam" id="TIGR03505">
    <property type="entry name" value="FimV_core"/>
    <property type="match status" value="1"/>
</dbReference>
<dbReference type="InterPro" id="IPR057840">
    <property type="entry name" value="FimV_N"/>
</dbReference>
<protein>
    <submittedName>
        <fullName evidence="4">FimV/HubP family polar landmark protein</fullName>
    </submittedName>
</protein>
<accession>A0AAW7XH68</accession>
<feature type="compositionally biased region" description="Low complexity" evidence="1">
    <location>
        <begin position="761"/>
        <end position="771"/>
    </location>
</feature>
<proteinExistence type="predicted"/>
<dbReference type="InterPro" id="IPR038440">
    <property type="entry name" value="FimV_C_sf"/>
</dbReference>
<feature type="region of interest" description="Disordered" evidence="1">
    <location>
        <begin position="655"/>
        <end position="850"/>
    </location>
</feature>
<sequence>MLRKLALSMAVAGAIASSQANALGLGDIRIKSALNEPLNAEIQLSQIRDLNPLQIRPRMAGQDEFALAGISQQRALNGVRFQVKVNPNGTGVIELTSREPVKEPFLNFLVEVNWPSGRLVREYTVLLDPPVFDPSPTQRPVIPAAVPSRQPVVPAVQPQPKRQSSVQPATMSQPAAARASNIQTRANPKTETYVDSKDTLWGLAIEHRAAPDISSYQMMVALFKKNPEAFPDNNINNLKAGLVLQLPTEAEARAITSKEAAAEVRRQTAAWKNRGKPSAPAPIDGSKPSLKSEAADSKDVETAPEGQLKVITPTDASKDDAAQNSQNPSAETDAEKKAQELEAKNEELEEKLAVSLESIDRLERDNSDLNNKLDAIQQQLDSLQRLLELKNDGFAELEALLREKEAAETAQANASSESILDKILGTPAYLAGLGGGAIAILAGLWLLLRRKRQSADDEVDEALIAPVDLEPQDEISDDELAAALEESADVTAETPEAEEESESIDLDDINSLDELESLDDLDDLEDLDLDMDLNLDESFENDLDALSEDSLEDESLETALEDDEANLDELDAILGEDVSEEVDDDEFDLGLDDDLEELDLSLPDEPTDTAVDAAVDSVEPELDPLDESLDAMLAEDLDDEGLDIADDTALDELISLDLDDEVEQEASRQRNERSGMGMVDSIDDDEDSAEETLESLGLTQLADTPFESAEPEEASQDLDFDLDDLSGNNLEDEMSKLEAELEGLDFALDDESEGVSGDKPAQASTDSASDNASDDETTRADLDALLDEDSVESEVIAEAEEATIDEEDLMADLDSMLDGEDDLENLSADSNDHSEAVEVSNETLESLSDDLDDLDLDSLLSEEDLSLDDADADLGLVDAEQQSSEASLDELLDLEIDDAAEIEADVDLAGLELDDELPKTPSDTEVTQELTSNIEHDLDAELDDELDALLNSTDNDIALEETSSAEEEIDEDPFDALGLLDGADEVETKLDLARAYIDMGDVEGAKDILDEIAEEGNEAQVSEARGLLEGLA</sequence>
<feature type="compositionally biased region" description="Acidic residues" evidence="1">
    <location>
        <begin position="681"/>
        <end position="693"/>
    </location>
</feature>
<dbReference type="Proteomes" id="UP001169862">
    <property type="component" value="Unassembled WGS sequence"/>
</dbReference>
<keyword evidence="2" id="KW-0732">Signal</keyword>
<feature type="compositionally biased region" description="Polar residues" evidence="1">
    <location>
        <begin position="180"/>
        <end position="190"/>
    </location>
</feature>
<reference evidence="4" key="1">
    <citation type="submission" date="2023-07" db="EMBL/GenBank/DDBJ databases">
        <title>Genome content predicts the carbon catabolic preferences of heterotrophic bacteria.</title>
        <authorList>
            <person name="Gralka M."/>
        </authorList>
    </citation>
    <scope>NUCLEOTIDE SEQUENCE</scope>
    <source>
        <strain evidence="4">I2M16</strain>
    </source>
</reference>
<feature type="compositionally biased region" description="Basic and acidic residues" evidence="1">
    <location>
        <begin position="333"/>
        <end position="347"/>
    </location>
</feature>
<feature type="compositionally biased region" description="Acidic residues" evidence="1">
    <location>
        <begin position="495"/>
        <end position="508"/>
    </location>
</feature>
<feature type="chain" id="PRO_5043600030" evidence="2">
    <location>
        <begin position="23"/>
        <end position="1032"/>
    </location>
</feature>
<organism evidence="4 5">
    <name type="scientific">Neptunomonas phycophila</name>
    <dbReference type="NCBI Taxonomy" id="1572645"/>
    <lineage>
        <taxon>Bacteria</taxon>
        <taxon>Pseudomonadati</taxon>
        <taxon>Pseudomonadota</taxon>
        <taxon>Gammaproteobacteria</taxon>
        <taxon>Oceanospirillales</taxon>
        <taxon>Oceanospirillaceae</taxon>
        <taxon>Neptunomonas</taxon>
    </lineage>
</organism>
<dbReference type="InterPro" id="IPR020012">
    <property type="entry name" value="LysM_FimV"/>
</dbReference>
<feature type="region of interest" description="Disordered" evidence="1">
    <location>
        <begin position="155"/>
        <end position="191"/>
    </location>
</feature>
<feature type="signal peptide" evidence="2">
    <location>
        <begin position="1"/>
        <end position="22"/>
    </location>
</feature>
<dbReference type="AlphaFoldDB" id="A0AAW7XH68"/>
<dbReference type="Pfam" id="PF25800">
    <property type="entry name" value="FimV_N"/>
    <property type="match status" value="1"/>
</dbReference>
<evidence type="ECO:0000313" key="5">
    <source>
        <dbReference type="Proteomes" id="UP001169862"/>
    </source>
</evidence>
<dbReference type="InterPro" id="IPR020011">
    <property type="entry name" value="FimV_C"/>
</dbReference>
<feature type="compositionally biased region" description="Acidic residues" evidence="1">
    <location>
        <begin position="709"/>
        <end position="724"/>
    </location>
</feature>
<evidence type="ECO:0000259" key="3">
    <source>
        <dbReference type="Pfam" id="PF25800"/>
    </source>
</evidence>
<feature type="region of interest" description="Disordered" evidence="1">
    <location>
        <begin position="487"/>
        <end position="508"/>
    </location>
</feature>
<feature type="compositionally biased region" description="Acidic residues" evidence="1">
    <location>
        <begin position="784"/>
        <end position="824"/>
    </location>
</feature>
<feature type="compositionally biased region" description="Polar residues" evidence="1">
    <location>
        <begin position="161"/>
        <end position="173"/>
    </location>
</feature>
<comment type="caution">
    <text evidence="4">The sequence shown here is derived from an EMBL/GenBank/DDBJ whole genome shotgun (WGS) entry which is preliminary data.</text>
</comment>
<dbReference type="NCBIfam" id="TIGR03504">
    <property type="entry name" value="FimV_Cterm"/>
    <property type="match status" value="1"/>
</dbReference>
<gene>
    <name evidence="4" type="ORF">Q4490_01470</name>
</gene>
<dbReference type="EMBL" id="JAUOPG010000001">
    <property type="protein sequence ID" value="MDO6452220.1"/>
    <property type="molecule type" value="Genomic_DNA"/>
</dbReference>
<feature type="domain" description="FimV N-terminal" evidence="3">
    <location>
        <begin position="23"/>
        <end position="130"/>
    </location>
</feature>
<evidence type="ECO:0000256" key="1">
    <source>
        <dbReference type="SAM" id="MobiDB-lite"/>
    </source>
</evidence>
<evidence type="ECO:0000313" key="4">
    <source>
        <dbReference type="EMBL" id="MDO6452220.1"/>
    </source>
</evidence>
<dbReference type="RefSeq" id="WP_303548204.1">
    <property type="nucleotide sequence ID" value="NZ_JAUOPG010000001.1"/>
</dbReference>